<feature type="transmembrane region" description="Helical" evidence="7">
    <location>
        <begin position="304"/>
        <end position="327"/>
    </location>
</feature>
<keyword evidence="5 7" id="KW-1133">Transmembrane helix</keyword>
<dbReference type="EMBL" id="CP084930">
    <property type="protein sequence ID" value="USI72294.1"/>
    <property type="molecule type" value="Genomic_DNA"/>
</dbReference>
<dbReference type="Proteomes" id="UP001056937">
    <property type="component" value="Chromosome 1"/>
</dbReference>
<dbReference type="PANTHER" id="PTHR11706:SF33">
    <property type="entry name" value="NATURAL RESISTANCE-ASSOCIATED MACROPHAGE PROTEIN 2"/>
    <property type="match status" value="1"/>
</dbReference>
<sequence length="438" mass="46807">MAGHEDRGEGGGDQPGRETKQGGLFRLLGASIVTGAADDDPSAIGTYASAGARFGLSILWIAPLLLPMMYVVTYLAAKIGQVYGKGLFACIRDHFPRTVLVPIVILAFVGNVIEAAADLGGIGAALNLILPLPVPLLVTGSAALIFALQAFASYDAIRRVFRWLALVLFAYVAAALLARPDPLAVLRHTLMPHIAWNAEFLSILVACIGTSLSAYVYTWQSNQEVEEQIAIGRVRWRQRRGATRGEMKRTSRDVLSGMLFSNIILYFILLATGVTLFPAGQHRIDSAAQAAQALAPLAGPAATYLFAAGVIGVGFLAVPIMTTGAAYDIVQGLGREGSLHQRPGENRLFYGVIALVTLLAVALNMLGFNPMRALLWSGIVQGFSVPPLLLLMMLLTNRRDVVGARTNGRWTNRLGWTTTLVTALCTVALVASWLTAGR</sequence>
<feature type="transmembrane region" description="Helical" evidence="7">
    <location>
        <begin position="198"/>
        <end position="217"/>
    </location>
</feature>
<feature type="transmembrane region" description="Helical" evidence="7">
    <location>
        <begin position="57"/>
        <end position="77"/>
    </location>
</feature>
<evidence type="ECO:0000256" key="3">
    <source>
        <dbReference type="ARBA" id="ARBA00022692"/>
    </source>
</evidence>
<keyword evidence="6 7" id="KW-0472">Membrane</keyword>
<keyword evidence="2" id="KW-0813">Transport</keyword>
<evidence type="ECO:0000313" key="8">
    <source>
        <dbReference type="EMBL" id="USI72294.1"/>
    </source>
</evidence>
<feature type="transmembrane region" description="Helical" evidence="7">
    <location>
        <begin position="374"/>
        <end position="395"/>
    </location>
</feature>
<feature type="transmembrane region" description="Helical" evidence="7">
    <location>
        <begin position="160"/>
        <end position="178"/>
    </location>
</feature>
<feature type="transmembrane region" description="Helical" evidence="7">
    <location>
        <begin position="98"/>
        <end position="117"/>
    </location>
</feature>
<organism evidence="8 9">
    <name type="scientific">Sphingomonas morindae</name>
    <dbReference type="NCBI Taxonomy" id="1541170"/>
    <lineage>
        <taxon>Bacteria</taxon>
        <taxon>Pseudomonadati</taxon>
        <taxon>Pseudomonadota</taxon>
        <taxon>Alphaproteobacteria</taxon>
        <taxon>Sphingomonadales</taxon>
        <taxon>Sphingomonadaceae</taxon>
        <taxon>Sphingomonas</taxon>
    </lineage>
</organism>
<name>A0ABY4X5Z0_9SPHN</name>
<accession>A0ABY4X5Z0</accession>
<comment type="subcellular location">
    <subcellularLocation>
        <location evidence="1">Membrane</location>
        <topology evidence="1">Multi-pass membrane protein</topology>
    </subcellularLocation>
</comment>
<dbReference type="PANTHER" id="PTHR11706">
    <property type="entry name" value="SOLUTE CARRIER PROTEIN FAMILY 11 MEMBER"/>
    <property type="match status" value="1"/>
</dbReference>
<keyword evidence="4" id="KW-0769">Symport</keyword>
<keyword evidence="9" id="KW-1185">Reference proteome</keyword>
<keyword evidence="3 7" id="KW-0812">Transmembrane</keyword>
<dbReference type="Pfam" id="PF01566">
    <property type="entry name" value="Nramp"/>
    <property type="match status" value="1"/>
</dbReference>
<feature type="transmembrane region" description="Helical" evidence="7">
    <location>
        <begin position="416"/>
        <end position="436"/>
    </location>
</feature>
<proteinExistence type="predicted"/>
<evidence type="ECO:0000256" key="5">
    <source>
        <dbReference type="ARBA" id="ARBA00022989"/>
    </source>
</evidence>
<evidence type="ECO:0000313" key="9">
    <source>
        <dbReference type="Proteomes" id="UP001056937"/>
    </source>
</evidence>
<feature type="transmembrane region" description="Helical" evidence="7">
    <location>
        <begin position="254"/>
        <end position="277"/>
    </location>
</feature>
<reference evidence="8" key="1">
    <citation type="journal article" date="2022" name="Toxins">
        <title>Genomic Analysis of Sphingopyxis sp. USTB-05 for Biodegrading Cyanobacterial Hepatotoxins.</title>
        <authorList>
            <person name="Liu C."/>
            <person name="Xu Q."/>
            <person name="Zhao Z."/>
            <person name="Zhang H."/>
            <person name="Liu X."/>
            <person name="Yin C."/>
            <person name="Liu Y."/>
            <person name="Yan H."/>
        </authorList>
    </citation>
    <scope>NUCLEOTIDE SEQUENCE</scope>
    <source>
        <strain evidence="8">NBD5</strain>
    </source>
</reference>
<dbReference type="RefSeq" id="WP_252166103.1">
    <property type="nucleotide sequence ID" value="NZ_CP084930.1"/>
</dbReference>
<protein>
    <submittedName>
        <fullName evidence="8">Divalent metal cation transporter</fullName>
    </submittedName>
</protein>
<evidence type="ECO:0000256" key="7">
    <source>
        <dbReference type="SAM" id="Phobius"/>
    </source>
</evidence>
<evidence type="ECO:0000256" key="2">
    <source>
        <dbReference type="ARBA" id="ARBA00022448"/>
    </source>
</evidence>
<gene>
    <name evidence="8" type="ORF">LHA26_13470</name>
</gene>
<evidence type="ECO:0000256" key="4">
    <source>
        <dbReference type="ARBA" id="ARBA00022847"/>
    </source>
</evidence>
<dbReference type="InterPro" id="IPR001046">
    <property type="entry name" value="NRAMP_fam"/>
</dbReference>
<evidence type="ECO:0000256" key="1">
    <source>
        <dbReference type="ARBA" id="ARBA00004141"/>
    </source>
</evidence>
<feature type="transmembrane region" description="Helical" evidence="7">
    <location>
        <begin position="129"/>
        <end position="148"/>
    </location>
</feature>
<feature type="transmembrane region" description="Helical" evidence="7">
    <location>
        <begin position="348"/>
        <end position="368"/>
    </location>
</feature>
<evidence type="ECO:0000256" key="6">
    <source>
        <dbReference type="ARBA" id="ARBA00023136"/>
    </source>
</evidence>